<organism evidence="1 2">
    <name type="scientific">Candidatus Magnetoglobus multicellularis str. Araruama</name>
    <dbReference type="NCBI Taxonomy" id="890399"/>
    <lineage>
        <taxon>Bacteria</taxon>
        <taxon>Pseudomonadati</taxon>
        <taxon>Thermodesulfobacteriota</taxon>
        <taxon>Desulfobacteria</taxon>
        <taxon>Desulfobacterales</taxon>
        <taxon>Desulfobacteraceae</taxon>
        <taxon>Candidatus Magnetoglobus</taxon>
    </lineage>
</organism>
<name>A0A1V1NX96_9BACT</name>
<evidence type="ECO:0000313" key="2">
    <source>
        <dbReference type="Proteomes" id="UP000189670"/>
    </source>
</evidence>
<dbReference type="EMBL" id="ATBP01001498">
    <property type="protein sequence ID" value="ETR67217.1"/>
    <property type="molecule type" value="Genomic_DNA"/>
</dbReference>
<dbReference type="AlphaFoldDB" id="A0A1V1NX96"/>
<accession>A0A1V1NX96</accession>
<proteinExistence type="predicted"/>
<sequence>MASQDLQHVDQDIFTPYKQDHQLGITIGDQLTYRPFLDTQLKVGGSLTTNEDKSIFEPDHIKLNTLFIQELNPFSQLPEAIFSKVNENFYRTTFF</sequence>
<dbReference type="Proteomes" id="UP000189670">
    <property type="component" value="Unassembled WGS sequence"/>
</dbReference>
<reference evidence="2" key="1">
    <citation type="submission" date="2012-11" db="EMBL/GenBank/DDBJ databases">
        <authorList>
            <person name="Lucero-Rivera Y.E."/>
            <person name="Tovar-Ramirez D."/>
        </authorList>
    </citation>
    <scope>NUCLEOTIDE SEQUENCE [LARGE SCALE GENOMIC DNA]</scope>
    <source>
        <strain evidence="2">Araruama</strain>
    </source>
</reference>
<comment type="caution">
    <text evidence="1">The sequence shown here is derived from an EMBL/GenBank/DDBJ whole genome shotgun (WGS) entry which is preliminary data.</text>
</comment>
<protein>
    <submittedName>
        <fullName evidence="1">Uncharacterized protein</fullName>
    </submittedName>
</protein>
<evidence type="ECO:0000313" key="1">
    <source>
        <dbReference type="EMBL" id="ETR67217.1"/>
    </source>
</evidence>
<gene>
    <name evidence="1" type="ORF">OMM_11835</name>
</gene>